<dbReference type="Proteomes" id="UP000249720">
    <property type="component" value="Unassembled WGS sequence"/>
</dbReference>
<dbReference type="EMBL" id="QKZV01000011">
    <property type="protein sequence ID" value="PZX60053.1"/>
    <property type="molecule type" value="Genomic_DNA"/>
</dbReference>
<accession>A0A2W7RGJ0</accession>
<evidence type="ECO:0000313" key="1">
    <source>
        <dbReference type="EMBL" id="PZX60053.1"/>
    </source>
</evidence>
<name>A0A2W7RGJ0_9BACT</name>
<dbReference type="AlphaFoldDB" id="A0A2W7RGJ0"/>
<dbReference type="RefSeq" id="WP_111297110.1">
    <property type="nucleotide sequence ID" value="NZ_QKZV01000011.1"/>
</dbReference>
<protein>
    <submittedName>
        <fullName evidence="1">Uncharacterized protein</fullName>
    </submittedName>
</protein>
<organism evidence="1 2">
    <name type="scientific">Hydrotalea sandarakina</name>
    <dbReference type="NCBI Taxonomy" id="1004304"/>
    <lineage>
        <taxon>Bacteria</taxon>
        <taxon>Pseudomonadati</taxon>
        <taxon>Bacteroidota</taxon>
        <taxon>Chitinophagia</taxon>
        <taxon>Chitinophagales</taxon>
        <taxon>Chitinophagaceae</taxon>
        <taxon>Hydrotalea</taxon>
    </lineage>
</organism>
<evidence type="ECO:0000313" key="2">
    <source>
        <dbReference type="Proteomes" id="UP000249720"/>
    </source>
</evidence>
<dbReference type="OrthoDB" id="1258764at2"/>
<reference evidence="1 2" key="1">
    <citation type="submission" date="2018-06" db="EMBL/GenBank/DDBJ databases">
        <title>Genomic Encyclopedia of Archaeal and Bacterial Type Strains, Phase II (KMG-II): from individual species to whole genera.</title>
        <authorList>
            <person name="Goeker M."/>
        </authorList>
    </citation>
    <scope>NUCLEOTIDE SEQUENCE [LARGE SCALE GENOMIC DNA]</scope>
    <source>
        <strain evidence="1 2">DSM 23241</strain>
    </source>
</reference>
<keyword evidence="2" id="KW-1185">Reference proteome</keyword>
<sequence length="179" mass="20862">MSLKTYSEFVNLLEKFSKGDDTVLNQLMESDFKIDKGSAYRYCLKVESAYKERKLSWLDKFHRSFQVQTYKSINEFEITLHNAFQNFIPLAKFIALKDLPKEVSEALKKDLESFIEEIKKTLRKNISPYSNKSDHMLMLINAFTLSNILENFTAVNTGNKKEKSNSNDKQPPLGRQIIF</sequence>
<gene>
    <name evidence="1" type="ORF">LX80_02620</name>
</gene>
<proteinExistence type="predicted"/>
<comment type="caution">
    <text evidence="1">The sequence shown here is derived from an EMBL/GenBank/DDBJ whole genome shotgun (WGS) entry which is preliminary data.</text>
</comment>